<keyword evidence="2" id="KW-0378">Hydrolase</keyword>
<evidence type="ECO:0000313" key="5">
    <source>
        <dbReference type="Proteomes" id="UP000272117"/>
    </source>
</evidence>
<accession>A0A3M9MYB5</accession>
<dbReference type="GO" id="GO:0008770">
    <property type="term" value="F:[acyl-carrier-protein] phosphodiesterase activity"/>
    <property type="evidence" value="ECO:0007669"/>
    <property type="project" value="InterPro"/>
</dbReference>
<gene>
    <name evidence="4" type="ORF">EFB08_04625</name>
</gene>
<name>A0A3M9MYB5_9BACT</name>
<dbReference type="OrthoDB" id="8442777at2"/>
<protein>
    <submittedName>
        <fullName evidence="4">DUF479 domain-containing protein</fullName>
    </submittedName>
</protein>
<dbReference type="Proteomes" id="UP000272117">
    <property type="component" value="Unassembled WGS sequence"/>
</dbReference>
<organism evidence="4 5">
    <name type="scientific">Rufibacter latericius</name>
    <dbReference type="NCBI Taxonomy" id="2487040"/>
    <lineage>
        <taxon>Bacteria</taxon>
        <taxon>Pseudomonadati</taxon>
        <taxon>Bacteroidota</taxon>
        <taxon>Cytophagia</taxon>
        <taxon>Cytophagales</taxon>
        <taxon>Hymenobacteraceae</taxon>
        <taxon>Rufibacter</taxon>
    </lineage>
</organism>
<dbReference type="GO" id="GO:0006633">
    <property type="term" value="P:fatty acid biosynthetic process"/>
    <property type="evidence" value="ECO:0007669"/>
    <property type="project" value="InterPro"/>
</dbReference>
<sequence>MNYLAHLFLSGNDEDLRLGNFIADSVRGAQILLYPSRVQQGIKLHRQIDAFTDSHPVVAQTKDRLRPKFRKYAGVVADVFYDHFLASGFLQYSSVPLNSFAAEAYHQILNRDDLLPERVQHFLPYMVNQNWLVSYAQITGITRALTGLSRRTTFESNMESAGEELEVNYPLYQQEFDRFFPELQEYVRQEILLISDR</sequence>
<keyword evidence="3" id="KW-0443">Lipid metabolism</keyword>
<dbReference type="EMBL" id="RJJD01000002">
    <property type="protein sequence ID" value="RNI30542.1"/>
    <property type="molecule type" value="Genomic_DNA"/>
</dbReference>
<evidence type="ECO:0000256" key="3">
    <source>
        <dbReference type="ARBA" id="ARBA00023098"/>
    </source>
</evidence>
<dbReference type="InterPro" id="IPR007431">
    <property type="entry name" value="ACP_PD"/>
</dbReference>
<keyword evidence="1" id="KW-0444">Lipid biosynthesis</keyword>
<dbReference type="PANTHER" id="PTHR38764">
    <property type="entry name" value="ACYL CARRIER PROTEIN PHOSPHODIESTERASE"/>
    <property type="match status" value="1"/>
</dbReference>
<comment type="caution">
    <text evidence="4">The sequence shown here is derived from an EMBL/GenBank/DDBJ whole genome shotgun (WGS) entry which is preliminary data.</text>
</comment>
<evidence type="ECO:0000256" key="2">
    <source>
        <dbReference type="ARBA" id="ARBA00022801"/>
    </source>
</evidence>
<evidence type="ECO:0000256" key="1">
    <source>
        <dbReference type="ARBA" id="ARBA00022516"/>
    </source>
</evidence>
<reference evidence="4 5" key="1">
    <citation type="submission" date="2018-11" db="EMBL/GenBank/DDBJ databases">
        <title>Rufibacter latericius sp. nov., isolated from water in Baiyang Lake.</title>
        <authorList>
            <person name="Yang Y."/>
        </authorList>
    </citation>
    <scope>NUCLEOTIDE SEQUENCE [LARGE SCALE GENOMIC DNA]</scope>
    <source>
        <strain evidence="4 5">R-22-1c-1</strain>
    </source>
</reference>
<dbReference type="AlphaFoldDB" id="A0A3M9MYB5"/>
<dbReference type="Pfam" id="PF04336">
    <property type="entry name" value="ACP_PD"/>
    <property type="match status" value="1"/>
</dbReference>
<keyword evidence="5" id="KW-1185">Reference proteome</keyword>
<dbReference type="PANTHER" id="PTHR38764:SF1">
    <property type="entry name" value="ACYL CARRIER PROTEIN PHOSPHODIESTERASE"/>
    <property type="match status" value="1"/>
</dbReference>
<dbReference type="RefSeq" id="WP_123125759.1">
    <property type="nucleotide sequence ID" value="NZ_RJJD01000002.1"/>
</dbReference>
<evidence type="ECO:0000313" key="4">
    <source>
        <dbReference type="EMBL" id="RNI30542.1"/>
    </source>
</evidence>
<proteinExistence type="predicted"/>
<dbReference type="PIRSF" id="PIRSF011489">
    <property type="entry name" value="DUF479"/>
    <property type="match status" value="1"/>
</dbReference>